<dbReference type="Proteomes" id="UP000032025">
    <property type="component" value="Unassembled WGS sequence"/>
</dbReference>
<reference evidence="2 3" key="1">
    <citation type="submission" date="2014-08" db="EMBL/GenBank/DDBJ databases">
        <title>Whole genome shotgun sequence of Sphingomonas paucimobilis NBRC 13935.</title>
        <authorList>
            <person name="Hosoyama A."/>
            <person name="Hashimoto M."/>
            <person name="Hosoyama Y."/>
            <person name="Noguchi M."/>
            <person name="Uohara A."/>
            <person name="Ohji S."/>
            <person name="Katano-Makiyama Y."/>
            <person name="Ichikawa N."/>
            <person name="Kimura A."/>
            <person name="Yamazoe A."/>
            <person name="Fujita N."/>
        </authorList>
    </citation>
    <scope>NUCLEOTIDE SEQUENCE [LARGE SCALE GENOMIC DNA]</scope>
    <source>
        <strain evidence="2 3">NBRC 13935</strain>
    </source>
</reference>
<protein>
    <submittedName>
        <fullName evidence="2">DNA, contig: SP630</fullName>
    </submittedName>
</protein>
<accession>A0A0C9M2R0</accession>
<dbReference type="AlphaFoldDB" id="A0A0C9M2R0"/>
<dbReference type="Pfam" id="PF13340">
    <property type="entry name" value="DUF4096"/>
    <property type="match status" value="1"/>
</dbReference>
<evidence type="ECO:0000313" key="3">
    <source>
        <dbReference type="Proteomes" id="UP000032025"/>
    </source>
</evidence>
<gene>
    <name evidence="2" type="ORF">SP6_30_01060</name>
</gene>
<name>A0A0C9M2R0_SPHPI</name>
<dbReference type="PANTHER" id="PTHR46637">
    <property type="entry name" value="TIS1421-TRANSPOSASE PROTEIN A"/>
    <property type="match status" value="1"/>
</dbReference>
<keyword evidence="3" id="KW-1185">Reference proteome</keyword>
<feature type="domain" description="Insertion element IS402-like" evidence="1">
    <location>
        <begin position="7"/>
        <end position="77"/>
    </location>
</feature>
<proteinExistence type="predicted"/>
<organism evidence="2 3">
    <name type="scientific">Sphingomonas paucimobilis NBRC 13935</name>
    <dbReference type="NCBI Taxonomy" id="1219050"/>
    <lineage>
        <taxon>Bacteria</taxon>
        <taxon>Pseudomonadati</taxon>
        <taxon>Pseudomonadota</taxon>
        <taxon>Alphaproteobacteria</taxon>
        <taxon>Sphingomonadales</taxon>
        <taxon>Sphingomonadaceae</taxon>
        <taxon>Sphingomonas</taxon>
    </lineage>
</organism>
<dbReference type="InterPro" id="IPR025161">
    <property type="entry name" value="IS402-like_dom"/>
</dbReference>
<evidence type="ECO:0000313" key="2">
    <source>
        <dbReference type="EMBL" id="GAN13965.1"/>
    </source>
</evidence>
<dbReference type="PANTHER" id="PTHR46637:SF1">
    <property type="entry name" value="BLL5188 PROTEIN"/>
    <property type="match status" value="1"/>
</dbReference>
<dbReference type="EMBL" id="BBJS01000030">
    <property type="protein sequence ID" value="GAN13965.1"/>
    <property type="molecule type" value="Genomic_DNA"/>
</dbReference>
<evidence type="ECO:0000259" key="1">
    <source>
        <dbReference type="Pfam" id="PF13340"/>
    </source>
</evidence>
<comment type="caution">
    <text evidence="2">The sequence shown here is derived from an EMBL/GenBank/DDBJ whole genome shotgun (WGS) entry which is preliminary data.</text>
</comment>
<sequence>MSDLFWLTHEQMARLRPFFPKSHGKPRVDDRRVLSGIVFVNRNGLRWRDAPSEYGPHKTLYNRWKRWGEAGVFTRMMEGLAAKGAEPNTVMIDATYLKAHRTASSLRVKKGILAARSGAPKAA</sequence>
<dbReference type="InterPro" id="IPR052909">
    <property type="entry name" value="Transposase_6_like"/>
</dbReference>